<accession>A0ACC2N764</accession>
<evidence type="ECO:0000313" key="2">
    <source>
        <dbReference type="Proteomes" id="UP001239111"/>
    </source>
</evidence>
<proteinExistence type="predicted"/>
<protein>
    <submittedName>
        <fullName evidence="1">Uncharacterized protein</fullName>
    </submittedName>
</protein>
<organism evidence="1 2">
    <name type="scientific">Eretmocerus hayati</name>
    <dbReference type="NCBI Taxonomy" id="131215"/>
    <lineage>
        <taxon>Eukaryota</taxon>
        <taxon>Metazoa</taxon>
        <taxon>Ecdysozoa</taxon>
        <taxon>Arthropoda</taxon>
        <taxon>Hexapoda</taxon>
        <taxon>Insecta</taxon>
        <taxon>Pterygota</taxon>
        <taxon>Neoptera</taxon>
        <taxon>Endopterygota</taxon>
        <taxon>Hymenoptera</taxon>
        <taxon>Apocrita</taxon>
        <taxon>Proctotrupomorpha</taxon>
        <taxon>Chalcidoidea</taxon>
        <taxon>Aphelinidae</taxon>
        <taxon>Aphelininae</taxon>
        <taxon>Eretmocerus</taxon>
    </lineage>
</organism>
<comment type="caution">
    <text evidence="1">The sequence shown here is derived from an EMBL/GenBank/DDBJ whole genome shotgun (WGS) entry which is preliminary data.</text>
</comment>
<dbReference type="EMBL" id="CM056744">
    <property type="protein sequence ID" value="KAJ8666162.1"/>
    <property type="molecule type" value="Genomic_DNA"/>
</dbReference>
<gene>
    <name evidence="1" type="ORF">QAD02_007824</name>
</gene>
<evidence type="ECO:0000313" key="1">
    <source>
        <dbReference type="EMBL" id="KAJ8666162.1"/>
    </source>
</evidence>
<dbReference type="Proteomes" id="UP001239111">
    <property type="component" value="Chromosome 4"/>
</dbReference>
<name>A0ACC2N764_9HYME</name>
<keyword evidence="2" id="KW-1185">Reference proteome</keyword>
<reference evidence="1" key="1">
    <citation type="submission" date="2023-04" db="EMBL/GenBank/DDBJ databases">
        <title>A chromosome-level genome assembly of the parasitoid wasp Eretmocerus hayati.</title>
        <authorList>
            <person name="Zhong Y."/>
            <person name="Liu S."/>
            <person name="Liu Y."/>
        </authorList>
    </citation>
    <scope>NUCLEOTIDE SEQUENCE</scope>
    <source>
        <strain evidence="1">ZJU_SS_LIU_2023</strain>
    </source>
</reference>
<sequence>MPRPVYASMTRLNREELRRISRPTNIDAFLLILERSFEGEEIEAQQESPESPTDSHRGPSPPPRQQSPPPRQQTPPPAQQSVPEIIDLTSPTSSSLVAVSPSSPRRSPASSSQFTPLSGEFEINFNEIFCL</sequence>